<feature type="region of interest" description="Disordered" evidence="1">
    <location>
        <begin position="130"/>
        <end position="150"/>
    </location>
</feature>
<feature type="compositionally biased region" description="Low complexity" evidence="1">
    <location>
        <begin position="22"/>
        <end position="65"/>
    </location>
</feature>
<organism evidence="2 3">
    <name type="scientific">Massariosphaeria phaeospora</name>
    <dbReference type="NCBI Taxonomy" id="100035"/>
    <lineage>
        <taxon>Eukaryota</taxon>
        <taxon>Fungi</taxon>
        <taxon>Dikarya</taxon>
        <taxon>Ascomycota</taxon>
        <taxon>Pezizomycotina</taxon>
        <taxon>Dothideomycetes</taxon>
        <taxon>Pleosporomycetidae</taxon>
        <taxon>Pleosporales</taxon>
        <taxon>Pleosporales incertae sedis</taxon>
        <taxon>Massariosphaeria</taxon>
    </lineage>
</organism>
<gene>
    <name evidence="2" type="ORF">BDV95DRAFT_566664</name>
</gene>
<feature type="compositionally biased region" description="Basic and acidic residues" evidence="1">
    <location>
        <begin position="130"/>
        <end position="146"/>
    </location>
</feature>
<reference evidence="2 3" key="1">
    <citation type="submission" date="2020-01" db="EMBL/GenBank/DDBJ databases">
        <authorList>
            <consortium name="DOE Joint Genome Institute"/>
            <person name="Haridas S."/>
            <person name="Albert R."/>
            <person name="Binder M."/>
            <person name="Bloem J."/>
            <person name="Labutti K."/>
            <person name="Salamov A."/>
            <person name="Andreopoulos B."/>
            <person name="Baker S.E."/>
            <person name="Barry K."/>
            <person name="Bills G."/>
            <person name="Bluhm B.H."/>
            <person name="Cannon C."/>
            <person name="Castanera R."/>
            <person name="Culley D.E."/>
            <person name="Daum C."/>
            <person name="Ezra D."/>
            <person name="Gonzalez J.B."/>
            <person name="Henrissat B."/>
            <person name="Kuo A."/>
            <person name="Liang C."/>
            <person name="Lipzen A."/>
            <person name="Lutzoni F."/>
            <person name="Magnuson J."/>
            <person name="Mondo S."/>
            <person name="Nolan M."/>
            <person name="Ohm R."/>
            <person name="Pangilinan J."/>
            <person name="Park H.-J.H."/>
            <person name="Ramirez L."/>
            <person name="Alfaro M."/>
            <person name="Sun H."/>
            <person name="Tritt A."/>
            <person name="Yoshinaga Y."/>
            <person name="Zwiers L.-H.L."/>
            <person name="Turgeon B.G."/>
            <person name="Goodwin S.B."/>
            <person name="Spatafora J.W."/>
            <person name="Crous P.W."/>
            <person name="Grigoriev I.V."/>
        </authorList>
    </citation>
    <scope>NUCLEOTIDE SEQUENCE [LARGE SCALE GENOMIC DNA]</scope>
    <source>
        <strain evidence="2 3">CBS 611.86</strain>
    </source>
</reference>
<feature type="compositionally biased region" description="Low complexity" evidence="1">
    <location>
        <begin position="455"/>
        <end position="464"/>
    </location>
</feature>
<evidence type="ECO:0000313" key="2">
    <source>
        <dbReference type="EMBL" id="KAF2874645.1"/>
    </source>
</evidence>
<feature type="region of interest" description="Disordered" evidence="1">
    <location>
        <begin position="1"/>
        <end position="109"/>
    </location>
</feature>
<dbReference type="Proteomes" id="UP000481861">
    <property type="component" value="Unassembled WGS sequence"/>
</dbReference>
<sequence>MPPSMRKRPADPSWGTPPPAKTPRAPRSSISQPSPSKSSRTVSASFSQSLTPRSRVSRPPSTPSSKVCVPLRASFSKPPTPSTPPSKGSYTPSTPSKPRGIPYAPSKDQTLAKKYGLGLPFGRERPKLLAARTERPETVQRPKNLEPEQGSNVAIAARVPKLNNAQLPPSSSIAHKTLLPNLQPKKGSNAAIAGKVPDLNNSQLPFSSSSAHRTLLPDPQPKKLSNAAIASKVPDLNNSRLPPSSSIAHRTLLPNPQRSSKTSLPPNSQISEPVIINPPQIFKPAVLHRPHPESKLCEDFHWVPYPLGLLPYDSWHKLHNRAGTQPLSPFRCPVCKAERSATPHSRKLFLVAERLSWEEGYVSSHDKDRNEELNWEVNYELGILGPCILDAELIPGGRMSRNNSWHPYRNEHEMKQALKLIFGSGNITEKNWALWIGAQLDLQMLLQEPDKIKGASTTPAPSSTKTLGATGNRARTATPEMIDLTVSADSTPKARAPYGILIPPSSLVKDEDKSTAEKTPVGPQQVSAIAQGKKAVLGTELASQLPYFDKYRQIVSYKTLQDFYSLLDQIERTSYVGALFLEAYAEHLRNDTCRDCWFKHNVNLDLF</sequence>
<comment type="caution">
    <text evidence="2">The sequence shown here is derived from an EMBL/GenBank/DDBJ whole genome shotgun (WGS) entry which is preliminary data.</text>
</comment>
<feature type="region of interest" description="Disordered" evidence="1">
    <location>
        <begin position="203"/>
        <end position="222"/>
    </location>
</feature>
<feature type="compositionally biased region" description="Polar residues" evidence="1">
    <location>
        <begin position="203"/>
        <end position="212"/>
    </location>
</feature>
<dbReference type="EMBL" id="JAADJZ010000006">
    <property type="protein sequence ID" value="KAF2874645.1"/>
    <property type="molecule type" value="Genomic_DNA"/>
</dbReference>
<protein>
    <submittedName>
        <fullName evidence="2">Uncharacterized protein</fullName>
    </submittedName>
</protein>
<feature type="region of interest" description="Disordered" evidence="1">
    <location>
        <begin position="233"/>
        <end position="270"/>
    </location>
</feature>
<feature type="region of interest" description="Disordered" evidence="1">
    <location>
        <begin position="453"/>
        <end position="472"/>
    </location>
</feature>
<keyword evidence="3" id="KW-1185">Reference proteome</keyword>
<name>A0A7C8MTN0_9PLEO</name>
<evidence type="ECO:0000256" key="1">
    <source>
        <dbReference type="SAM" id="MobiDB-lite"/>
    </source>
</evidence>
<feature type="compositionally biased region" description="Polar residues" evidence="1">
    <location>
        <begin position="236"/>
        <end position="270"/>
    </location>
</feature>
<evidence type="ECO:0000313" key="3">
    <source>
        <dbReference type="Proteomes" id="UP000481861"/>
    </source>
</evidence>
<dbReference type="AlphaFoldDB" id="A0A7C8MTN0"/>
<dbReference type="OrthoDB" id="3650630at2759"/>
<feature type="compositionally biased region" description="Low complexity" evidence="1">
    <location>
        <begin position="85"/>
        <end position="98"/>
    </location>
</feature>
<proteinExistence type="predicted"/>
<accession>A0A7C8MTN0</accession>